<dbReference type="AlphaFoldDB" id="A0A212K3W9"/>
<dbReference type="Gene3D" id="3.30.420.40">
    <property type="match status" value="2"/>
</dbReference>
<name>A0A212K3W9_9BACT</name>
<evidence type="ECO:0008006" key="3">
    <source>
        <dbReference type="Google" id="ProtNLM"/>
    </source>
</evidence>
<proteinExistence type="inferred from homology"/>
<accession>A0A212K3W9</accession>
<dbReference type="RefSeq" id="WP_296943960.1">
    <property type="nucleotide sequence ID" value="NZ_LT599032.1"/>
</dbReference>
<reference evidence="2" key="1">
    <citation type="submission" date="2016-04" db="EMBL/GenBank/DDBJ databases">
        <authorList>
            <person name="Evans L.H."/>
            <person name="Alamgir A."/>
            <person name="Owens N."/>
            <person name="Weber N.D."/>
            <person name="Virtaneva K."/>
            <person name="Barbian K."/>
            <person name="Babar A."/>
            <person name="Rosenke K."/>
        </authorList>
    </citation>
    <scope>NUCLEOTIDE SEQUENCE</scope>
    <source>
        <strain evidence="2">86-1</strain>
    </source>
</reference>
<dbReference type="PANTHER" id="PTHR18964:SF149">
    <property type="entry name" value="BIFUNCTIONAL UDP-N-ACETYLGLUCOSAMINE 2-EPIMERASE_N-ACETYLMANNOSAMINE KINASE"/>
    <property type="match status" value="1"/>
</dbReference>
<gene>
    <name evidence="2" type="ORF">KL86DYS1_31318</name>
</gene>
<evidence type="ECO:0000256" key="1">
    <source>
        <dbReference type="ARBA" id="ARBA00006479"/>
    </source>
</evidence>
<dbReference type="InterPro" id="IPR036388">
    <property type="entry name" value="WH-like_DNA-bd_sf"/>
</dbReference>
<evidence type="ECO:0000313" key="2">
    <source>
        <dbReference type="EMBL" id="SBW06225.1"/>
    </source>
</evidence>
<organism evidence="2">
    <name type="scientific">uncultured Dysgonomonas sp</name>
    <dbReference type="NCBI Taxonomy" id="206096"/>
    <lineage>
        <taxon>Bacteria</taxon>
        <taxon>Pseudomonadati</taxon>
        <taxon>Bacteroidota</taxon>
        <taxon>Bacteroidia</taxon>
        <taxon>Bacteroidales</taxon>
        <taxon>Dysgonomonadaceae</taxon>
        <taxon>Dysgonomonas</taxon>
        <taxon>environmental samples</taxon>
    </lineage>
</organism>
<dbReference type="EMBL" id="FLUM01000003">
    <property type="protein sequence ID" value="SBW06225.1"/>
    <property type="molecule type" value="Genomic_DNA"/>
</dbReference>
<dbReference type="PANTHER" id="PTHR18964">
    <property type="entry name" value="ROK (REPRESSOR, ORF, KINASE) FAMILY"/>
    <property type="match status" value="1"/>
</dbReference>
<dbReference type="Pfam" id="PF13412">
    <property type="entry name" value="HTH_24"/>
    <property type="match status" value="1"/>
</dbReference>
<comment type="similarity">
    <text evidence="1">Belongs to the ROK (NagC/XylR) family.</text>
</comment>
<sequence>MNIQLLQEIERGTKSALIKKNIINYYIQNGSSTITELSKELDLSIPTVTKFIGEMCEDGYINDYGKLETTGGRYPNLYGLNPESGYFIGVDMKQSAINIGLINFKGDMVDLTMGIPYQMQNTPEAMSKLCELILAFIDKQTVDKNKILNVNVNISGRVNPESGYSYSIFYFEERPLAEILSEKLNGYKVTIDNDTRAMTYGEYLSGCVNSEKNIIFVNISWGLAIGIIIDGKVYTGKSGFAGEFGHMKIYDNEILCHCGKKGCLETEASGLAMHRRLFELVHDGASSLLSKKILKDESVTLDEIIAAVNKEDVLCIDLVEEIGQKIGEQIASLINIFNPEMVIIGGTVSMTEDYIMQPVKTAIRKYSLNLVNKDSTIAISKLKDKAGVIGACLLARTRLFEIY</sequence>
<dbReference type="InterPro" id="IPR000600">
    <property type="entry name" value="ROK"/>
</dbReference>
<dbReference type="InterPro" id="IPR036390">
    <property type="entry name" value="WH_DNA-bd_sf"/>
</dbReference>
<dbReference type="InterPro" id="IPR043129">
    <property type="entry name" value="ATPase_NBD"/>
</dbReference>
<dbReference type="Gene3D" id="1.10.10.10">
    <property type="entry name" value="Winged helix-like DNA-binding domain superfamily/Winged helix DNA-binding domain"/>
    <property type="match status" value="1"/>
</dbReference>
<dbReference type="Pfam" id="PF00480">
    <property type="entry name" value="ROK"/>
    <property type="match status" value="1"/>
</dbReference>
<dbReference type="SUPFAM" id="SSF46785">
    <property type="entry name" value="Winged helix' DNA-binding domain"/>
    <property type="match status" value="1"/>
</dbReference>
<dbReference type="SUPFAM" id="SSF53067">
    <property type="entry name" value="Actin-like ATPase domain"/>
    <property type="match status" value="1"/>
</dbReference>
<protein>
    <recommendedName>
        <fullName evidence="3">ROK family transcriptional regulator</fullName>
    </recommendedName>
</protein>